<dbReference type="Proteomes" id="UP001066276">
    <property type="component" value="Chromosome 7"/>
</dbReference>
<comment type="caution">
    <text evidence="2">The sequence shown here is derived from an EMBL/GenBank/DDBJ whole genome shotgun (WGS) entry which is preliminary data.</text>
</comment>
<sequence length="141" mass="14221">MEGRPHVFSAGRFWLRSLLPGPSAARLRPRSSLGGLTTPACGTRAYSAGAASPVRVYHAAAPGVTRGPGLSGQGRPQVDSGSPRIPAQGQRPGGIWGSSPAQRSPSVVVAPEDGTLFSSNSSGPSGAGRSSVHHLPVVGHA</sequence>
<reference evidence="2" key="1">
    <citation type="journal article" date="2022" name="bioRxiv">
        <title>Sequencing and chromosome-scale assembly of the giantPleurodeles waltlgenome.</title>
        <authorList>
            <person name="Brown T."/>
            <person name="Elewa A."/>
            <person name="Iarovenko S."/>
            <person name="Subramanian E."/>
            <person name="Araus A.J."/>
            <person name="Petzold A."/>
            <person name="Susuki M."/>
            <person name="Suzuki K.-i.T."/>
            <person name="Hayashi T."/>
            <person name="Toyoda A."/>
            <person name="Oliveira C."/>
            <person name="Osipova E."/>
            <person name="Leigh N.D."/>
            <person name="Simon A."/>
            <person name="Yun M.H."/>
        </authorList>
    </citation>
    <scope>NUCLEOTIDE SEQUENCE</scope>
    <source>
        <strain evidence="2">20211129_DDA</strain>
        <tissue evidence="2">Liver</tissue>
    </source>
</reference>
<dbReference type="EMBL" id="JANPWB010000011">
    <property type="protein sequence ID" value="KAJ1132593.1"/>
    <property type="molecule type" value="Genomic_DNA"/>
</dbReference>
<accession>A0AAV7PWL1</accession>
<proteinExistence type="predicted"/>
<organism evidence="2 3">
    <name type="scientific">Pleurodeles waltl</name>
    <name type="common">Iberian ribbed newt</name>
    <dbReference type="NCBI Taxonomy" id="8319"/>
    <lineage>
        <taxon>Eukaryota</taxon>
        <taxon>Metazoa</taxon>
        <taxon>Chordata</taxon>
        <taxon>Craniata</taxon>
        <taxon>Vertebrata</taxon>
        <taxon>Euteleostomi</taxon>
        <taxon>Amphibia</taxon>
        <taxon>Batrachia</taxon>
        <taxon>Caudata</taxon>
        <taxon>Salamandroidea</taxon>
        <taxon>Salamandridae</taxon>
        <taxon>Pleurodelinae</taxon>
        <taxon>Pleurodeles</taxon>
    </lineage>
</organism>
<evidence type="ECO:0000313" key="2">
    <source>
        <dbReference type="EMBL" id="KAJ1132593.1"/>
    </source>
</evidence>
<name>A0AAV7PWL1_PLEWA</name>
<gene>
    <name evidence="2" type="ORF">NDU88_010900</name>
</gene>
<feature type="region of interest" description="Disordered" evidence="1">
    <location>
        <begin position="62"/>
        <end position="141"/>
    </location>
</feature>
<dbReference type="AlphaFoldDB" id="A0AAV7PWL1"/>
<keyword evidence="3" id="KW-1185">Reference proteome</keyword>
<evidence type="ECO:0000256" key="1">
    <source>
        <dbReference type="SAM" id="MobiDB-lite"/>
    </source>
</evidence>
<evidence type="ECO:0000313" key="3">
    <source>
        <dbReference type="Proteomes" id="UP001066276"/>
    </source>
</evidence>
<protein>
    <submittedName>
        <fullName evidence="2">Uncharacterized protein</fullName>
    </submittedName>
</protein>